<evidence type="ECO:0000256" key="7">
    <source>
        <dbReference type="ARBA" id="ARBA00023242"/>
    </source>
</evidence>
<evidence type="ECO:0000256" key="5">
    <source>
        <dbReference type="ARBA" id="ARBA00023159"/>
    </source>
</evidence>
<feature type="region of interest" description="Disordered" evidence="8">
    <location>
        <begin position="380"/>
        <end position="408"/>
    </location>
</feature>
<comment type="subcellular location">
    <subcellularLocation>
        <location evidence="1">Nucleus</location>
    </subcellularLocation>
</comment>
<dbReference type="InterPro" id="IPR000647">
    <property type="entry name" value="CTF/NFI"/>
</dbReference>
<keyword evidence="6" id="KW-0804">Transcription</keyword>
<evidence type="ECO:0000256" key="1">
    <source>
        <dbReference type="ARBA" id="ARBA00004123"/>
    </source>
</evidence>
<dbReference type="PANTHER" id="PTHR11492:SF8">
    <property type="entry name" value="NUCLEAR FACTOR I, ISOFORM B"/>
    <property type="match status" value="1"/>
</dbReference>
<dbReference type="GO" id="GO:0045893">
    <property type="term" value="P:positive regulation of DNA-templated transcription"/>
    <property type="evidence" value="ECO:0007669"/>
    <property type="project" value="UniProtKB-ARBA"/>
</dbReference>
<dbReference type="Proteomes" id="UP000887581">
    <property type="component" value="Unplaced"/>
</dbReference>
<keyword evidence="10" id="KW-1185">Reference proteome</keyword>
<dbReference type="Pfam" id="PF03165">
    <property type="entry name" value="MH1"/>
    <property type="match status" value="1"/>
</dbReference>
<feature type="compositionally biased region" description="Polar residues" evidence="8">
    <location>
        <begin position="978"/>
        <end position="990"/>
    </location>
</feature>
<dbReference type="WBParaSite" id="sdigi.contig114.g4622.t1">
    <property type="protein sequence ID" value="sdigi.contig114.g4622.t1"/>
    <property type="gene ID" value="sdigi.contig114.g4622"/>
</dbReference>
<feature type="region of interest" description="Disordered" evidence="8">
    <location>
        <begin position="834"/>
        <end position="867"/>
    </location>
</feature>
<feature type="region of interest" description="Disordered" evidence="8">
    <location>
        <begin position="904"/>
        <end position="1022"/>
    </location>
</feature>
<dbReference type="GO" id="GO:0005634">
    <property type="term" value="C:nucleus"/>
    <property type="evidence" value="ECO:0007669"/>
    <property type="project" value="UniProtKB-SubCell"/>
</dbReference>
<dbReference type="PROSITE" id="PS51080">
    <property type="entry name" value="CTF_NFI_2"/>
    <property type="match status" value="1"/>
</dbReference>
<dbReference type="PANTHER" id="PTHR11492">
    <property type="entry name" value="NUCLEAR FACTOR I"/>
    <property type="match status" value="1"/>
</dbReference>
<organism evidence="10 11">
    <name type="scientific">Setaria digitata</name>
    <dbReference type="NCBI Taxonomy" id="48799"/>
    <lineage>
        <taxon>Eukaryota</taxon>
        <taxon>Metazoa</taxon>
        <taxon>Ecdysozoa</taxon>
        <taxon>Nematoda</taxon>
        <taxon>Chromadorea</taxon>
        <taxon>Rhabditida</taxon>
        <taxon>Spirurina</taxon>
        <taxon>Spiruromorpha</taxon>
        <taxon>Filarioidea</taxon>
        <taxon>Setariidae</taxon>
        <taxon>Setaria</taxon>
    </lineage>
</organism>
<dbReference type="GO" id="GO:0051239">
    <property type="term" value="P:regulation of multicellular organismal process"/>
    <property type="evidence" value="ECO:0007669"/>
    <property type="project" value="UniProtKB-ARBA"/>
</dbReference>
<dbReference type="Pfam" id="PF10524">
    <property type="entry name" value="NfI_DNAbd_pre-N"/>
    <property type="match status" value="1"/>
</dbReference>
<evidence type="ECO:0000256" key="4">
    <source>
        <dbReference type="ARBA" id="ARBA00023125"/>
    </source>
</evidence>
<dbReference type="GO" id="GO:0000978">
    <property type="term" value="F:RNA polymerase II cis-regulatory region sequence-specific DNA binding"/>
    <property type="evidence" value="ECO:0007669"/>
    <property type="project" value="TreeGrafter"/>
</dbReference>
<evidence type="ECO:0000256" key="8">
    <source>
        <dbReference type="SAM" id="MobiDB-lite"/>
    </source>
</evidence>
<dbReference type="AlphaFoldDB" id="A0A915PDX3"/>
<protein>
    <submittedName>
        <fullName evidence="11">CTF/NF-I domain-containing protein</fullName>
    </submittedName>
</protein>
<evidence type="ECO:0000256" key="6">
    <source>
        <dbReference type="ARBA" id="ARBA00023163"/>
    </source>
</evidence>
<reference evidence="11" key="1">
    <citation type="submission" date="2022-11" db="UniProtKB">
        <authorList>
            <consortium name="WormBaseParasite"/>
        </authorList>
    </citation>
    <scope>IDENTIFICATION</scope>
</reference>
<keyword evidence="3" id="KW-0805">Transcription regulation</keyword>
<keyword evidence="5" id="KW-0010">Activator</keyword>
<keyword evidence="4" id="KW-0238">DNA-binding</keyword>
<feature type="compositionally biased region" description="Low complexity" evidence="8">
    <location>
        <begin position="991"/>
        <end position="1022"/>
    </location>
</feature>
<evidence type="ECO:0000256" key="2">
    <source>
        <dbReference type="ARBA" id="ARBA00022705"/>
    </source>
</evidence>
<dbReference type="PROSITE" id="PS51257">
    <property type="entry name" value="PROKAR_LIPOPROTEIN"/>
    <property type="match status" value="1"/>
</dbReference>
<dbReference type="GO" id="GO:0000981">
    <property type="term" value="F:DNA-binding transcription factor activity, RNA polymerase II-specific"/>
    <property type="evidence" value="ECO:0007669"/>
    <property type="project" value="TreeGrafter"/>
</dbReference>
<dbReference type="GO" id="GO:0006260">
    <property type="term" value="P:DNA replication"/>
    <property type="evidence" value="ECO:0007669"/>
    <property type="project" value="UniProtKB-KW"/>
</dbReference>
<proteinExistence type="predicted"/>
<feature type="compositionally biased region" description="Low complexity" evidence="8">
    <location>
        <begin position="921"/>
        <end position="940"/>
    </location>
</feature>
<evidence type="ECO:0000256" key="3">
    <source>
        <dbReference type="ARBA" id="ARBA00023015"/>
    </source>
</evidence>
<feature type="compositionally biased region" description="Polar residues" evidence="8">
    <location>
        <begin position="834"/>
        <end position="850"/>
    </location>
</feature>
<feature type="compositionally biased region" description="Polar residues" evidence="8">
    <location>
        <begin position="941"/>
        <end position="971"/>
    </location>
</feature>
<dbReference type="InterPro" id="IPR019548">
    <property type="entry name" value="CTF/NFI_DNA-bd_N"/>
</dbReference>
<sequence>MESERSDHPTNTCKTVAVPLCNAFIVSCNKEDASVMANSIGDYPLCSSQYPAGNVDEFHPFVEALLPYVKEFSYVWFNLQAAKRRYMKRNEKRMTVDEEKSCKDALMNERVEIKQKWAGRLLGKLRKDIQPHCREDFVLCVTGQRPAVCILSNPDQKGKMRRIDCLRQADKVWRLDLVMVILFKGIPLESTDGERLEKCSECAFPSLCVNPYHISIAVRELDLFLANFIHTTNPDAAEEENDEKDPDKLAVHEGIWGTGVFTAYELKTLTRPSIITLVEGEARIPAEIIPQKEEPYNDLEWQSPGSPPPSASSSRRHVASTSAPAVTTEYRISDTHDVIERTDTRMRDNSMSGQGGTPQVGAMVTIADALDTDLTHPDFEHPNLLTDDTGEPMEKRSRHASRDSVGSVNEEVHQLIGGRIVGQPIYIQIKRSENGTASNRRTLVVQGAVEGTRLVQLRPPFTVPPSDDGHQRLVRDDEPEVGNRSDAIRMVSHLSTGHHSEIHQERRHAVTETMGSIGSVGINETALMECDNSGLRTKAASPCGNLLVPTSTARQSSRLSVGYQIHHPGQQRRNFASSAVSTVAPQRIGTVTAFTRLTRDVKMRDSDDTAQDVEQVVIFRKRNHSPNSSTNERLPTTTLSAGIVASSNRNIQQLASQNDFDIALRDSSGLNIVDMHHSSPTKFTTSNGDVISFSTVLHSIESQNSIKRSISLDISPPGSSTQTMVVDERRILEHDHTDAAEVEARIAKKVALLDQPVREFTTKPGNPQLLVTPRPVVAHRPSFISNIDDTNSNAAAAAARDAKISHIVSRQQQLFDNACNSAMGSPVPFTLNSPLTTPRSTPVPSASSALGTPVPGARIPSRGPLSEEEYSTIVQNVITASSGSSGSADQALLKEVSNQFLNYFNENSRSPHNGTFPLQTSSDARSDSSSSNISVPGVISLSTPPTNALITSQTPTATSPIADSTTSNEQLSMRALPDSTTSDLRQAGNRTGSSPTPSSVSGTASSTSNSQSLKSPPEFIKK</sequence>
<evidence type="ECO:0000259" key="9">
    <source>
        <dbReference type="PROSITE" id="PS51080"/>
    </source>
</evidence>
<name>A0A915PDX3_9BILA</name>
<keyword evidence="7" id="KW-0539">Nucleus</keyword>
<evidence type="ECO:0000313" key="11">
    <source>
        <dbReference type="WBParaSite" id="sdigi.contig114.g4622.t1"/>
    </source>
</evidence>
<dbReference type="SMART" id="SM00523">
    <property type="entry name" value="DWA"/>
    <property type="match status" value="1"/>
</dbReference>
<feature type="region of interest" description="Disordered" evidence="8">
    <location>
        <begin position="289"/>
        <end position="332"/>
    </location>
</feature>
<dbReference type="InterPro" id="IPR020604">
    <property type="entry name" value="CTF/NFI_DNA-bd-dom"/>
</dbReference>
<keyword evidence="2" id="KW-0235">DNA replication</keyword>
<feature type="compositionally biased region" description="Polar residues" evidence="8">
    <location>
        <begin position="904"/>
        <end position="920"/>
    </location>
</feature>
<dbReference type="InterPro" id="IPR003619">
    <property type="entry name" value="MAD_homology1_Dwarfin-type"/>
</dbReference>
<evidence type="ECO:0000313" key="10">
    <source>
        <dbReference type="Proteomes" id="UP000887581"/>
    </source>
</evidence>
<feature type="domain" description="CTF/NF-I" evidence="9">
    <location>
        <begin position="47"/>
        <end position="240"/>
    </location>
</feature>
<accession>A0A915PDX3</accession>